<dbReference type="EMBL" id="JACHNG010000001">
    <property type="protein sequence ID" value="MBB4779084.1"/>
    <property type="molecule type" value="Genomic_DNA"/>
</dbReference>
<sequence length="40" mass="4645">MGNLPQPTESTVLWLDDARTVRERWRALVTARQDHLRGAQ</sequence>
<comment type="caution">
    <text evidence="1">The sequence shown here is derived from an EMBL/GenBank/DDBJ whole genome shotgun (WGS) entry which is preliminary data.</text>
</comment>
<organism evidence="1 2">
    <name type="scientific">Streptomyces rapamycinicus</name>
    <dbReference type="NCBI Taxonomy" id="1226757"/>
    <lineage>
        <taxon>Bacteria</taxon>
        <taxon>Bacillati</taxon>
        <taxon>Actinomycetota</taxon>
        <taxon>Actinomycetes</taxon>
        <taxon>Kitasatosporales</taxon>
        <taxon>Streptomycetaceae</taxon>
        <taxon>Streptomyces</taxon>
        <taxon>Streptomyces violaceusniger group</taxon>
    </lineage>
</organism>
<accession>A0ABR6L9Q8</accession>
<evidence type="ECO:0000313" key="1">
    <source>
        <dbReference type="EMBL" id="MBB4779084.1"/>
    </source>
</evidence>
<protein>
    <submittedName>
        <fullName evidence="1">Uncharacterized protein</fullName>
    </submittedName>
</protein>
<dbReference type="RefSeq" id="WP_274596695.1">
    <property type="nucleotide sequence ID" value="NZ_CP157809.1"/>
</dbReference>
<keyword evidence="2" id="KW-1185">Reference proteome</keyword>
<dbReference type="Proteomes" id="UP000530530">
    <property type="component" value="Unassembled WGS sequence"/>
</dbReference>
<evidence type="ECO:0000313" key="2">
    <source>
        <dbReference type="Proteomes" id="UP000530530"/>
    </source>
</evidence>
<name>A0ABR6L9Q8_9ACTN</name>
<reference evidence="1 2" key="1">
    <citation type="submission" date="2020-08" db="EMBL/GenBank/DDBJ databases">
        <title>Sequencing the genomes of 1000 actinobacteria strains.</title>
        <authorList>
            <person name="Klenk H.-P."/>
        </authorList>
    </citation>
    <scope>NUCLEOTIDE SEQUENCE [LARGE SCALE GENOMIC DNA]</scope>
    <source>
        <strain evidence="1 2">DSM 41530</strain>
    </source>
</reference>
<gene>
    <name evidence="1" type="ORF">BJY27_000045</name>
</gene>
<proteinExistence type="predicted"/>